<sequence length="109" mass="11813">MTPRVGSALQVPSSIEAGLPLADWPWLRAAAGRSPWGEPGEEQRLDRVTIRPEDSRSPRGTQAAGYLGASTEASGMARCMVTQAQGFSGAAPVRQPPISPFFPYFRWQK</sequence>
<name>B7Q8Z9_IXOSC</name>
<proteinExistence type="predicted"/>
<dbReference type="VEuPathDB" id="VectorBase:ISCW010453"/>
<dbReference type="EnsemblMetazoa" id="ISCW010453-RA">
    <property type="protein sequence ID" value="ISCW010453-PA"/>
    <property type="gene ID" value="ISCW010453"/>
</dbReference>
<dbReference type="PaxDb" id="6945-B7Q8Z9"/>
<dbReference type="InParanoid" id="B7Q8Z9"/>
<reference evidence="2" key="2">
    <citation type="submission" date="2020-05" db="UniProtKB">
        <authorList>
            <consortium name="EnsemblMetazoa"/>
        </authorList>
    </citation>
    <scope>IDENTIFICATION</scope>
    <source>
        <strain evidence="2">wikel</strain>
    </source>
</reference>
<reference evidence="1 3" key="1">
    <citation type="submission" date="2008-03" db="EMBL/GenBank/DDBJ databases">
        <title>Annotation of Ixodes scapularis.</title>
        <authorList>
            <consortium name="Ixodes scapularis Genome Project Consortium"/>
            <person name="Caler E."/>
            <person name="Hannick L.I."/>
            <person name="Bidwell S."/>
            <person name="Joardar V."/>
            <person name="Thiagarajan M."/>
            <person name="Amedeo P."/>
            <person name="Galinsky K.J."/>
            <person name="Schobel S."/>
            <person name="Inman J."/>
            <person name="Hostetler J."/>
            <person name="Miller J."/>
            <person name="Hammond M."/>
            <person name="Megy K."/>
            <person name="Lawson D."/>
            <person name="Kodira C."/>
            <person name="Sutton G."/>
            <person name="Meyer J."/>
            <person name="Hill C.A."/>
            <person name="Birren B."/>
            <person name="Nene V."/>
            <person name="Collins F."/>
            <person name="Alarcon-Chaidez F."/>
            <person name="Wikel S."/>
            <person name="Strausberg R."/>
        </authorList>
    </citation>
    <scope>NUCLEOTIDE SEQUENCE [LARGE SCALE GENOMIC DNA]</scope>
    <source>
        <strain evidence="3">Wikel</strain>
        <strain evidence="1">Wikel colony</strain>
    </source>
</reference>
<dbReference type="HOGENOM" id="CLU_2186836_0_0_1"/>
<dbReference type="AlphaFoldDB" id="B7Q8Z9"/>
<dbReference type="Proteomes" id="UP000001555">
    <property type="component" value="Unassembled WGS sequence"/>
</dbReference>
<gene>
    <name evidence="1" type="ORF">IscW_ISCW010453</name>
</gene>
<evidence type="ECO:0000313" key="1">
    <source>
        <dbReference type="EMBL" id="EEC15321.1"/>
    </source>
</evidence>
<evidence type="ECO:0000313" key="3">
    <source>
        <dbReference type="Proteomes" id="UP000001555"/>
    </source>
</evidence>
<accession>B7Q8Z9</accession>
<dbReference type="VEuPathDB" id="VectorBase:ISCI010453"/>
<evidence type="ECO:0000313" key="2">
    <source>
        <dbReference type="EnsemblMetazoa" id="ISCW010453-PA"/>
    </source>
</evidence>
<dbReference type="EMBL" id="DS886629">
    <property type="protein sequence ID" value="EEC15321.1"/>
    <property type="molecule type" value="Genomic_DNA"/>
</dbReference>
<protein>
    <submittedName>
        <fullName evidence="1 2">Uncharacterized protein</fullName>
    </submittedName>
</protein>
<organism>
    <name type="scientific">Ixodes scapularis</name>
    <name type="common">Black-legged tick</name>
    <name type="synonym">Deer tick</name>
    <dbReference type="NCBI Taxonomy" id="6945"/>
    <lineage>
        <taxon>Eukaryota</taxon>
        <taxon>Metazoa</taxon>
        <taxon>Ecdysozoa</taxon>
        <taxon>Arthropoda</taxon>
        <taxon>Chelicerata</taxon>
        <taxon>Arachnida</taxon>
        <taxon>Acari</taxon>
        <taxon>Parasitiformes</taxon>
        <taxon>Ixodida</taxon>
        <taxon>Ixodoidea</taxon>
        <taxon>Ixodidae</taxon>
        <taxon>Ixodinae</taxon>
        <taxon>Ixodes</taxon>
    </lineage>
</organism>
<dbReference type="EMBL" id="ABJB010899216">
    <property type="status" value="NOT_ANNOTATED_CDS"/>
    <property type="molecule type" value="Genomic_DNA"/>
</dbReference>
<keyword evidence="3" id="KW-1185">Reference proteome</keyword>